<keyword evidence="4 6" id="KW-1015">Disulfide bond</keyword>
<evidence type="ECO:0000256" key="6">
    <source>
        <dbReference type="PROSITE-ProRule" id="PRU00076"/>
    </source>
</evidence>
<dbReference type="CDD" id="cd00054">
    <property type="entry name" value="EGF_CA"/>
    <property type="match status" value="3"/>
</dbReference>
<dbReference type="PRINTS" id="PR00453">
    <property type="entry name" value="VWFADOMAIN"/>
</dbReference>
<dbReference type="PROSITE" id="PS01186">
    <property type="entry name" value="EGF_2"/>
    <property type="match status" value="2"/>
</dbReference>
<keyword evidence="1 6" id="KW-0245">EGF-like domain</keyword>
<proteinExistence type="predicted"/>
<evidence type="ECO:0000256" key="5">
    <source>
        <dbReference type="ARBA" id="ARBA00023180"/>
    </source>
</evidence>
<comment type="caution">
    <text evidence="9">The sequence shown here is derived from an EMBL/GenBank/DDBJ whole genome shotgun (WGS) entry which is preliminary data.</text>
</comment>
<feature type="domain" description="VWFA" evidence="8">
    <location>
        <begin position="313"/>
        <end position="484"/>
    </location>
</feature>
<dbReference type="PROSITE" id="PS50234">
    <property type="entry name" value="VWFA"/>
    <property type="match status" value="2"/>
</dbReference>
<accession>A0A9X0CP31</accession>
<keyword evidence="10" id="KW-1185">Reference proteome</keyword>
<protein>
    <submittedName>
        <fullName evidence="9">Biological adhesion</fullName>
    </submittedName>
</protein>
<dbReference type="PANTHER" id="PTHR24020:SF84">
    <property type="entry name" value="VWFA DOMAIN-CONTAINING PROTEIN"/>
    <property type="match status" value="1"/>
</dbReference>
<dbReference type="InterPro" id="IPR000742">
    <property type="entry name" value="EGF"/>
</dbReference>
<gene>
    <name evidence="9" type="primary">COL6A6_10</name>
    <name evidence="9" type="ORF">OS493_029401</name>
</gene>
<keyword evidence="3" id="KW-0677">Repeat</keyword>
<dbReference type="EMBL" id="MU826855">
    <property type="protein sequence ID" value="KAJ7370857.1"/>
    <property type="molecule type" value="Genomic_DNA"/>
</dbReference>
<comment type="caution">
    <text evidence="6">Lacks conserved residue(s) required for the propagation of feature annotation.</text>
</comment>
<evidence type="ECO:0000259" key="7">
    <source>
        <dbReference type="PROSITE" id="PS50026"/>
    </source>
</evidence>
<dbReference type="InterPro" id="IPR002035">
    <property type="entry name" value="VWF_A"/>
</dbReference>
<reference evidence="9" key="1">
    <citation type="submission" date="2023-01" db="EMBL/GenBank/DDBJ databases">
        <title>Genome assembly of the deep-sea coral Lophelia pertusa.</title>
        <authorList>
            <person name="Herrera S."/>
            <person name="Cordes E."/>
        </authorList>
    </citation>
    <scope>NUCLEOTIDE SEQUENCE</scope>
    <source>
        <strain evidence="9">USNM1676648</strain>
        <tissue evidence="9">Polyp</tissue>
    </source>
</reference>
<sequence length="496" mass="54488">MSCNTTMDLVFLADGTKKIKKSNFKRILRFINNLVKVFHVSRQGTHVSLVVYGDDSEIMFNLNDYFSLTDLNYALPKIKSPKKKKKEKKRNVGKCLRLVKNNVFEKHGRSDVPKVIILLQNHKSNDDIGDISQAIRKNGVKIFAVGNGNKIAKAQLKEISSKPLSLYYKSTKYSDMETADFVQDMKESICMALNPCSSSPCLHNGRCIPKGDEFTCVCLPGYSGSICDKELSPCFPNPCDNGGQCAPSGSSYTCNCKAGFTSENCQDDINECDSDPCQNNGDCKNTPGSYHCACPQGYLGVNCQSVCKRQEFNLAFLVDGSASMKTLNSSAASQYKNLIKTVIDFYKVDKDDTNVGLVIYSSLTITKFTFDAYYSKSDINKAIDTMDYPANATNTGAGLSAVQSNLFGHARAGRPNCLVTVTDGVSNDDVSLPSAHLRAMNVVTLAVGVGEYYAREELQQIATKPSDVFEAPVYEELPNTANKIKESLCNGKMLHE</sequence>
<dbReference type="SMART" id="SM00179">
    <property type="entry name" value="EGF_CA"/>
    <property type="match status" value="3"/>
</dbReference>
<evidence type="ECO:0000256" key="4">
    <source>
        <dbReference type="ARBA" id="ARBA00023157"/>
    </source>
</evidence>
<feature type="disulfide bond" evidence="6">
    <location>
        <begin position="294"/>
        <end position="303"/>
    </location>
</feature>
<dbReference type="PANTHER" id="PTHR24020">
    <property type="entry name" value="COLLAGEN ALPHA"/>
    <property type="match status" value="1"/>
</dbReference>
<dbReference type="OrthoDB" id="283575at2759"/>
<dbReference type="InterPro" id="IPR001881">
    <property type="entry name" value="EGF-like_Ca-bd_dom"/>
</dbReference>
<dbReference type="Pfam" id="PF00092">
    <property type="entry name" value="VWA"/>
    <property type="match status" value="2"/>
</dbReference>
<dbReference type="InterPro" id="IPR050525">
    <property type="entry name" value="ECM_Assembly_Org"/>
</dbReference>
<dbReference type="FunFam" id="2.10.25.10:FF:000327">
    <property type="entry name" value="neurogenic locus notch homolog protein 4"/>
    <property type="match status" value="1"/>
</dbReference>
<evidence type="ECO:0000256" key="2">
    <source>
        <dbReference type="ARBA" id="ARBA00022729"/>
    </source>
</evidence>
<feature type="disulfide bond" evidence="6">
    <location>
        <begin position="218"/>
        <end position="227"/>
    </location>
</feature>
<feature type="domain" description="EGF-like" evidence="7">
    <location>
        <begin position="192"/>
        <end position="228"/>
    </location>
</feature>
<keyword evidence="2" id="KW-0732">Signal</keyword>
<evidence type="ECO:0000256" key="1">
    <source>
        <dbReference type="ARBA" id="ARBA00022536"/>
    </source>
</evidence>
<keyword evidence="5" id="KW-0325">Glycoprotein</keyword>
<dbReference type="PROSITE" id="PS00010">
    <property type="entry name" value="ASX_HYDROXYL"/>
    <property type="match status" value="1"/>
</dbReference>
<feature type="domain" description="EGF-like" evidence="7">
    <location>
        <begin position="230"/>
        <end position="266"/>
    </location>
</feature>
<dbReference type="SUPFAM" id="SSF53300">
    <property type="entry name" value="vWA-like"/>
    <property type="match status" value="2"/>
</dbReference>
<dbReference type="InterPro" id="IPR000152">
    <property type="entry name" value="EGF-type_Asp/Asn_hydroxyl_site"/>
</dbReference>
<dbReference type="Proteomes" id="UP001163046">
    <property type="component" value="Unassembled WGS sequence"/>
</dbReference>
<feature type="domain" description="EGF-like" evidence="7">
    <location>
        <begin position="268"/>
        <end position="304"/>
    </location>
</feature>
<evidence type="ECO:0000259" key="8">
    <source>
        <dbReference type="PROSITE" id="PS50234"/>
    </source>
</evidence>
<dbReference type="PROSITE" id="PS01187">
    <property type="entry name" value="EGF_CA"/>
    <property type="match status" value="1"/>
</dbReference>
<dbReference type="InterPro" id="IPR036465">
    <property type="entry name" value="vWFA_dom_sf"/>
</dbReference>
<evidence type="ECO:0000256" key="3">
    <source>
        <dbReference type="ARBA" id="ARBA00022737"/>
    </source>
</evidence>
<evidence type="ECO:0000313" key="9">
    <source>
        <dbReference type="EMBL" id="KAJ7370857.1"/>
    </source>
</evidence>
<evidence type="ECO:0000313" key="10">
    <source>
        <dbReference type="Proteomes" id="UP001163046"/>
    </source>
</evidence>
<dbReference type="Gene3D" id="2.10.25.10">
    <property type="entry name" value="Laminin"/>
    <property type="match status" value="3"/>
</dbReference>
<dbReference type="SMART" id="SM00181">
    <property type="entry name" value="EGF"/>
    <property type="match status" value="3"/>
</dbReference>
<dbReference type="InterPro" id="IPR018097">
    <property type="entry name" value="EGF_Ca-bd_CS"/>
</dbReference>
<dbReference type="Gene3D" id="3.40.50.410">
    <property type="entry name" value="von Willebrand factor, type A domain"/>
    <property type="match status" value="2"/>
</dbReference>
<dbReference type="InterPro" id="IPR009030">
    <property type="entry name" value="Growth_fac_rcpt_cys_sf"/>
</dbReference>
<dbReference type="Pfam" id="PF00008">
    <property type="entry name" value="EGF"/>
    <property type="match status" value="3"/>
</dbReference>
<feature type="domain" description="VWFA" evidence="8">
    <location>
        <begin position="8"/>
        <end position="189"/>
    </location>
</feature>
<dbReference type="FunFam" id="2.10.25.10:FF:000050">
    <property type="entry name" value="neurogenic locus notch homolog protein 3"/>
    <property type="match status" value="1"/>
</dbReference>
<dbReference type="SUPFAM" id="SSF57184">
    <property type="entry name" value="Growth factor receptor domain"/>
    <property type="match status" value="1"/>
</dbReference>
<dbReference type="GO" id="GO:0005509">
    <property type="term" value="F:calcium ion binding"/>
    <property type="evidence" value="ECO:0007669"/>
    <property type="project" value="InterPro"/>
</dbReference>
<feature type="disulfide bond" evidence="6">
    <location>
        <begin position="256"/>
        <end position="265"/>
    </location>
</feature>
<dbReference type="SMART" id="SM00327">
    <property type="entry name" value="VWA"/>
    <property type="match status" value="2"/>
</dbReference>
<dbReference type="CDD" id="cd01450">
    <property type="entry name" value="vWFA_subfamily_ECM"/>
    <property type="match status" value="1"/>
</dbReference>
<name>A0A9X0CP31_9CNID</name>
<organism evidence="9 10">
    <name type="scientific">Desmophyllum pertusum</name>
    <dbReference type="NCBI Taxonomy" id="174260"/>
    <lineage>
        <taxon>Eukaryota</taxon>
        <taxon>Metazoa</taxon>
        <taxon>Cnidaria</taxon>
        <taxon>Anthozoa</taxon>
        <taxon>Hexacorallia</taxon>
        <taxon>Scleractinia</taxon>
        <taxon>Caryophylliina</taxon>
        <taxon>Caryophylliidae</taxon>
        <taxon>Desmophyllum</taxon>
    </lineage>
</organism>
<dbReference type="PROSITE" id="PS50026">
    <property type="entry name" value="EGF_3"/>
    <property type="match status" value="3"/>
</dbReference>
<dbReference type="PROSITE" id="PS00022">
    <property type="entry name" value="EGF_1"/>
    <property type="match status" value="2"/>
</dbReference>
<dbReference type="AlphaFoldDB" id="A0A9X0CP31"/>